<feature type="compositionally biased region" description="Basic and acidic residues" evidence="10">
    <location>
        <begin position="433"/>
        <end position="479"/>
    </location>
</feature>
<dbReference type="CDD" id="cd20069">
    <property type="entry name" value="5TM_Oxa1-like"/>
    <property type="match status" value="1"/>
</dbReference>
<dbReference type="GO" id="GO:0032979">
    <property type="term" value="P:protein insertion into mitochondrial inner membrane from matrix"/>
    <property type="evidence" value="ECO:0007669"/>
    <property type="project" value="TreeGrafter"/>
</dbReference>
<keyword evidence="5" id="KW-0809">Transit peptide</keyword>
<comment type="similarity">
    <text evidence="2 9">Belongs to the OXA1/ALB3/YidC family.</text>
</comment>
<dbReference type="InterPro" id="IPR001708">
    <property type="entry name" value="YidC/ALB3/OXA1/COX18"/>
</dbReference>
<comment type="subcellular location">
    <subcellularLocation>
        <location evidence="9">Membrane</location>
        <topology evidence="9">Multi-pass membrane protein</topology>
    </subcellularLocation>
    <subcellularLocation>
        <location evidence="1">Mitochondrion inner membrane</location>
        <topology evidence="1">Multi-pass membrane protein</topology>
    </subcellularLocation>
</comment>
<keyword evidence="7" id="KW-0496">Mitochondrion</keyword>
<proteinExistence type="inferred from homology"/>
<dbReference type="InterPro" id="IPR028055">
    <property type="entry name" value="YidC/Oxa/ALB_C"/>
</dbReference>
<dbReference type="Proteomes" id="UP000248349">
    <property type="component" value="Unassembled WGS sequence"/>
</dbReference>
<dbReference type="OrthoDB" id="2148490at2759"/>
<keyword evidence="4" id="KW-0999">Mitochondrion inner membrane</keyword>
<name>A0A318ZGH3_9EURO</name>
<evidence type="ECO:0000313" key="13">
    <source>
        <dbReference type="EMBL" id="PYH42730.1"/>
    </source>
</evidence>
<dbReference type="PANTHER" id="PTHR12428">
    <property type="entry name" value="OXA1"/>
    <property type="match status" value="1"/>
</dbReference>
<evidence type="ECO:0000256" key="10">
    <source>
        <dbReference type="SAM" id="MobiDB-lite"/>
    </source>
</evidence>
<evidence type="ECO:0000256" key="11">
    <source>
        <dbReference type="SAM" id="Phobius"/>
    </source>
</evidence>
<dbReference type="GeneID" id="37076845"/>
<keyword evidence="6 11" id="KW-1133">Transmembrane helix</keyword>
<feature type="region of interest" description="Disordered" evidence="10">
    <location>
        <begin position="23"/>
        <end position="47"/>
    </location>
</feature>
<evidence type="ECO:0000256" key="7">
    <source>
        <dbReference type="ARBA" id="ARBA00023128"/>
    </source>
</evidence>
<sequence length="493" mass="54970">MPAIARQRLSAFTRSSRSISSFRPHASRTVSRYGQASRPMAGTPSLRSASAIPAISAARFNSTTAAPADAPTPVPVDAPAAEPVDALPELADFDLTAIPEKIGYLKELGLDYGWGFSSTIEWVIEHIHIWTGLPWWASVVGTGLLIRLALLKPTFEAASTTTKLHNLKHITTPIRARQMQASYASDTLGMNKARAEMQELHAKYNIKPWKSFVPMLQIPLGFGCYRVINGMTHLPVPALTTESVAWLQDLTIADPYYILPAISSLCLYLSLKKGGETGSNAMQNSEVGKLLFYGLPSISFAFMAFFPAALQLYFVSTSMLGTVQAYLLSRPDFRKWANIAQLEKVDLAPGEEQKNPFRLLTEIMEAEKAKARAAAPPPPLEPEVKMSFIDRTIEGFKNSTRKMKEETTTKIDELRGAGPKLNEDGSLAPAPRLSEKDRKTAEDYEKRRKEEEEWKREERNHARREAHLKMLEQQREKARAAMASTNNKKLRRK</sequence>
<evidence type="ECO:0000256" key="4">
    <source>
        <dbReference type="ARBA" id="ARBA00022792"/>
    </source>
</evidence>
<dbReference type="EMBL" id="KZ821249">
    <property type="protein sequence ID" value="PYH42730.1"/>
    <property type="molecule type" value="Genomic_DNA"/>
</dbReference>
<keyword evidence="8 11" id="KW-0472">Membrane</keyword>
<dbReference type="GO" id="GO:0005743">
    <property type="term" value="C:mitochondrial inner membrane"/>
    <property type="evidence" value="ECO:0007669"/>
    <property type="project" value="UniProtKB-SubCell"/>
</dbReference>
<gene>
    <name evidence="13" type="ORF">BP01DRAFT_359191</name>
</gene>
<accession>A0A318ZGH3</accession>
<dbReference type="PANTHER" id="PTHR12428:SF66">
    <property type="entry name" value="MITOCHONDRIAL INNER MEMBRANE PROTEIN OXA1L"/>
    <property type="match status" value="1"/>
</dbReference>
<feature type="domain" description="Membrane insertase YidC/Oxa/ALB C-terminal" evidence="12">
    <location>
        <begin position="135"/>
        <end position="329"/>
    </location>
</feature>
<evidence type="ECO:0000256" key="1">
    <source>
        <dbReference type="ARBA" id="ARBA00004448"/>
    </source>
</evidence>
<evidence type="ECO:0000256" key="8">
    <source>
        <dbReference type="ARBA" id="ARBA00023136"/>
    </source>
</evidence>
<evidence type="ECO:0000313" key="14">
    <source>
        <dbReference type="Proteomes" id="UP000248349"/>
    </source>
</evidence>
<dbReference type="GO" id="GO:0032977">
    <property type="term" value="F:membrane insertase activity"/>
    <property type="evidence" value="ECO:0007669"/>
    <property type="project" value="InterPro"/>
</dbReference>
<reference evidence="13 14" key="1">
    <citation type="submission" date="2016-12" db="EMBL/GenBank/DDBJ databases">
        <title>The genomes of Aspergillus section Nigri reveals drivers in fungal speciation.</title>
        <authorList>
            <consortium name="DOE Joint Genome Institute"/>
            <person name="Vesth T.C."/>
            <person name="Nybo J."/>
            <person name="Theobald S."/>
            <person name="Brandl J."/>
            <person name="Frisvad J.C."/>
            <person name="Nielsen K.F."/>
            <person name="Lyhne E.K."/>
            <person name="Kogle M.E."/>
            <person name="Kuo A."/>
            <person name="Riley R."/>
            <person name="Clum A."/>
            <person name="Nolan M."/>
            <person name="Lipzen A."/>
            <person name="Salamov A."/>
            <person name="Henrissat B."/>
            <person name="Wiebenga A."/>
            <person name="De Vries R.P."/>
            <person name="Grigoriev I.V."/>
            <person name="Mortensen U.H."/>
            <person name="Andersen M.R."/>
            <person name="Baker S.E."/>
        </authorList>
    </citation>
    <scope>NUCLEOTIDE SEQUENCE [LARGE SCALE GENOMIC DNA]</scope>
    <source>
        <strain evidence="13 14">JOP 1030-1</strain>
    </source>
</reference>
<feature type="compositionally biased region" description="Basic and acidic residues" evidence="10">
    <location>
        <begin position="402"/>
        <end position="415"/>
    </location>
</feature>
<keyword evidence="3 9" id="KW-0812">Transmembrane</keyword>
<organism evidence="13 14">
    <name type="scientific">Aspergillus saccharolyticus JOP 1030-1</name>
    <dbReference type="NCBI Taxonomy" id="1450539"/>
    <lineage>
        <taxon>Eukaryota</taxon>
        <taxon>Fungi</taxon>
        <taxon>Dikarya</taxon>
        <taxon>Ascomycota</taxon>
        <taxon>Pezizomycotina</taxon>
        <taxon>Eurotiomycetes</taxon>
        <taxon>Eurotiomycetidae</taxon>
        <taxon>Eurotiales</taxon>
        <taxon>Aspergillaceae</taxon>
        <taxon>Aspergillus</taxon>
        <taxon>Aspergillus subgen. Circumdati</taxon>
    </lineage>
</organism>
<feature type="region of interest" description="Disordered" evidence="10">
    <location>
        <begin position="402"/>
        <end position="493"/>
    </location>
</feature>
<evidence type="ECO:0000256" key="6">
    <source>
        <dbReference type="ARBA" id="ARBA00022989"/>
    </source>
</evidence>
<dbReference type="RefSeq" id="XP_025428712.1">
    <property type="nucleotide sequence ID" value="XM_025575617.1"/>
</dbReference>
<keyword evidence="14" id="KW-1185">Reference proteome</keyword>
<dbReference type="AlphaFoldDB" id="A0A318ZGH3"/>
<protein>
    <submittedName>
        <fullName evidence="13">Inner membrane protein translocase</fullName>
    </submittedName>
</protein>
<evidence type="ECO:0000256" key="9">
    <source>
        <dbReference type="RuleBase" id="RU003945"/>
    </source>
</evidence>
<dbReference type="Pfam" id="PF02096">
    <property type="entry name" value="60KD_IMP"/>
    <property type="match status" value="1"/>
</dbReference>
<evidence type="ECO:0000256" key="5">
    <source>
        <dbReference type="ARBA" id="ARBA00022946"/>
    </source>
</evidence>
<evidence type="ECO:0000259" key="12">
    <source>
        <dbReference type="Pfam" id="PF02096"/>
    </source>
</evidence>
<evidence type="ECO:0000256" key="3">
    <source>
        <dbReference type="ARBA" id="ARBA00022692"/>
    </source>
</evidence>
<dbReference type="STRING" id="1450539.A0A318ZGH3"/>
<feature type="transmembrane region" description="Helical" evidence="11">
    <location>
        <begin position="290"/>
        <end position="314"/>
    </location>
</feature>
<evidence type="ECO:0000256" key="2">
    <source>
        <dbReference type="ARBA" id="ARBA00009877"/>
    </source>
</evidence>